<dbReference type="GO" id="GO:0043565">
    <property type="term" value="F:sequence-specific DNA binding"/>
    <property type="evidence" value="ECO:0007669"/>
    <property type="project" value="InterPro"/>
</dbReference>
<evidence type="ECO:0000256" key="2">
    <source>
        <dbReference type="ARBA" id="ARBA00023015"/>
    </source>
</evidence>
<dbReference type="PROSITE" id="PS50811">
    <property type="entry name" value="WRKY"/>
    <property type="match status" value="1"/>
</dbReference>
<gene>
    <name evidence="7" type="primary">LOC127774281</name>
</gene>
<protein>
    <recommendedName>
        <fullName evidence="6">WRKY domain-containing protein</fullName>
    </recommendedName>
</protein>
<dbReference type="GeneID" id="127774281"/>
<feature type="domain" description="WRKY" evidence="6">
    <location>
        <begin position="107"/>
        <end position="172"/>
    </location>
</feature>
<sequence length="281" mass="29592">MAMLGSSSAVVLELMTMGYQSAAYLGELLRAASPAQAGDEQQELAAEILRCCDRVIAKLNRGGATGATTGKKRKAAESAAAAAVTSPSLPVTPTKRRARGAEAVREVRSGTTTDGFIWRKYGQKEINGCKHPRLYYRCAFRGQGCLATRRVQQSQSQDDPAAAFVIAYYGEHTCGGDAAAAAAACRDGELMPPAVINSGASSFAAAWNMASREPVSSLAVERRSCDGDAPSETSQGWSPSFSSEVELDVVGFDLAGADSSASPVWEFLNGSFDWESVINSL</sequence>
<evidence type="ECO:0000256" key="5">
    <source>
        <dbReference type="ARBA" id="ARBA00023242"/>
    </source>
</evidence>
<reference evidence="7" key="1">
    <citation type="submission" date="2015-06" db="UniProtKB">
        <authorList>
            <consortium name="EnsemblPlants"/>
        </authorList>
    </citation>
    <scope>IDENTIFICATION</scope>
</reference>
<dbReference type="InterPro" id="IPR036576">
    <property type="entry name" value="WRKY_dom_sf"/>
</dbReference>
<evidence type="ECO:0000313" key="8">
    <source>
        <dbReference type="Proteomes" id="UP000007306"/>
    </source>
</evidence>
<evidence type="ECO:0000259" key="6">
    <source>
        <dbReference type="PROSITE" id="PS50811"/>
    </source>
</evidence>
<dbReference type="AlphaFoldDB" id="I1NST2"/>
<dbReference type="Proteomes" id="UP000007306">
    <property type="component" value="Chromosome 1"/>
</dbReference>
<evidence type="ECO:0000256" key="4">
    <source>
        <dbReference type="ARBA" id="ARBA00023163"/>
    </source>
</evidence>
<reference evidence="7 8" key="2">
    <citation type="submission" date="2018-04" db="EMBL/GenBank/DDBJ databases">
        <title>OglaRS2 (Oryza glaberrima Reference Sequence Version 2).</title>
        <authorList>
            <person name="Zhang J."/>
            <person name="Kudrna D."/>
            <person name="Lee S."/>
            <person name="Talag J."/>
            <person name="Rajasekar S."/>
            <person name="Wing R.A."/>
        </authorList>
    </citation>
    <scope>NUCLEOTIDE SEQUENCE [LARGE SCALE GENOMIC DNA]</scope>
    <source>
        <strain evidence="7 8">cv. IRGC 96717</strain>
    </source>
</reference>
<dbReference type="SUPFAM" id="SSF118290">
    <property type="entry name" value="WRKY DNA-binding domain"/>
    <property type="match status" value="1"/>
</dbReference>
<dbReference type="PANTHER" id="PTHR31282">
    <property type="entry name" value="WRKY TRANSCRIPTION FACTOR 21-RELATED"/>
    <property type="match status" value="1"/>
</dbReference>
<comment type="subcellular location">
    <subcellularLocation>
        <location evidence="1">Nucleus</location>
    </subcellularLocation>
</comment>
<dbReference type="HOGENOM" id="CLU_099604_0_0_1"/>
<accession>I1NST2</accession>
<dbReference type="InterPro" id="IPR044810">
    <property type="entry name" value="WRKY_plant"/>
</dbReference>
<dbReference type="Gene3D" id="2.20.25.80">
    <property type="entry name" value="WRKY domain"/>
    <property type="match status" value="1"/>
</dbReference>
<name>I1NST2_ORYGL</name>
<dbReference type="SMART" id="SM00774">
    <property type="entry name" value="WRKY"/>
    <property type="match status" value="1"/>
</dbReference>
<keyword evidence="5" id="KW-0539">Nucleus</keyword>
<keyword evidence="3" id="KW-0238">DNA-binding</keyword>
<dbReference type="Gramene" id="ORGLA01G0292200.1">
    <property type="protein sequence ID" value="ORGLA01G0292200.1"/>
    <property type="gene ID" value="ORGLA01G0292200"/>
</dbReference>
<dbReference type="Pfam" id="PF03106">
    <property type="entry name" value="WRKY"/>
    <property type="match status" value="1"/>
</dbReference>
<dbReference type="OMA" id="HDIATFQ"/>
<dbReference type="KEGG" id="ogl:127774281"/>
<keyword evidence="8" id="KW-1185">Reference proteome</keyword>
<keyword evidence="4" id="KW-0804">Transcription</keyword>
<dbReference type="GO" id="GO:0003700">
    <property type="term" value="F:DNA-binding transcription factor activity"/>
    <property type="evidence" value="ECO:0007669"/>
    <property type="project" value="InterPro"/>
</dbReference>
<dbReference type="eggNOG" id="ENOG502R5R0">
    <property type="taxonomic scope" value="Eukaryota"/>
</dbReference>
<organism evidence="7 8">
    <name type="scientific">Oryza glaberrima</name>
    <name type="common">African rice</name>
    <dbReference type="NCBI Taxonomy" id="4538"/>
    <lineage>
        <taxon>Eukaryota</taxon>
        <taxon>Viridiplantae</taxon>
        <taxon>Streptophyta</taxon>
        <taxon>Embryophyta</taxon>
        <taxon>Tracheophyta</taxon>
        <taxon>Spermatophyta</taxon>
        <taxon>Magnoliopsida</taxon>
        <taxon>Liliopsida</taxon>
        <taxon>Poales</taxon>
        <taxon>Poaceae</taxon>
        <taxon>BOP clade</taxon>
        <taxon>Oryzoideae</taxon>
        <taxon>Oryzeae</taxon>
        <taxon>Oryzinae</taxon>
        <taxon>Oryza</taxon>
    </lineage>
</organism>
<evidence type="ECO:0000256" key="1">
    <source>
        <dbReference type="ARBA" id="ARBA00004123"/>
    </source>
</evidence>
<proteinExistence type="predicted"/>
<dbReference type="STRING" id="4538.I1NST2"/>
<evidence type="ECO:0000256" key="3">
    <source>
        <dbReference type="ARBA" id="ARBA00023125"/>
    </source>
</evidence>
<dbReference type="GO" id="GO:0005634">
    <property type="term" value="C:nucleus"/>
    <property type="evidence" value="ECO:0007669"/>
    <property type="project" value="UniProtKB-SubCell"/>
</dbReference>
<keyword evidence="2" id="KW-0805">Transcription regulation</keyword>
<dbReference type="InterPro" id="IPR003657">
    <property type="entry name" value="WRKY_dom"/>
</dbReference>
<evidence type="ECO:0000313" key="7">
    <source>
        <dbReference type="EnsemblPlants" id="ORGLA01G0292200.1"/>
    </source>
</evidence>
<dbReference type="EnsemblPlants" id="ORGLA01G0292200.1">
    <property type="protein sequence ID" value="ORGLA01G0292200.1"/>
    <property type="gene ID" value="ORGLA01G0292200"/>
</dbReference>
<dbReference type="RefSeq" id="XP_052156481.1">
    <property type="nucleotide sequence ID" value="XM_052300521.1"/>
</dbReference>